<accession>A0A974D310</accession>
<dbReference type="AlphaFoldDB" id="A0A974D310"/>
<sequence>MCPVQRDYFLRIKHGPSRCPQCVRQLTINQYRLLVMPPLNHCLSDSKHFNLFFSAFCSTRLITITSHQVSENGFNCQQKAPRSQLLHTVKK</sequence>
<organism evidence="1 2">
    <name type="scientific">Xenopus laevis</name>
    <name type="common">African clawed frog</name>
    <dbReference type="NCBI Taxonomy" id="8355"/>
    <lineage>
        <taxon>Eukaryota</taxon>
        <taxon>Metazoa</taxon>
        <taxon>Chordata</taxon>
        <taxon>Craniata</taxon>
        <taxon>Vertebrata</taxon>
        <taxon>Euteleostomi</taxon>
        <taxon>Amphibia</taxon>
        <taxon>Batrachia</taxon>
        <taxon>Anura</taxon>
        <taxon>Pipoidea</taxon>
        <taxon>Pipidae</taxon>
        <taxon>Xenopodinae</taxon>
        <taxon>Xenopus</taxon>
        <taxon>Xenopus</taxon>
    </lineage>
</organism>
<dbReference type="Proteomes" id="UP000694892">
    <property type="component" value="Chromosome 4S"/>
</dbReference>
<proteinExistence type="predicted"/>
<dbReference type="EMBL" id="CM004473">
    <property type="protein sequence ID" value="OCT83442.1"/>
    <property type="molecule type" value="Genomic_DNA"/>
</dbReference>
<evidence type="ECO:0000313" key="1">
    <source>
        <dbReference type="EMBL" id="OCT83442.1"/>
    </source>
</evidence>
<evidence type="ECO:0000313" key="2">
    <source>
        <dbReference type="Proteomes" id="UP000694892"/>
    </source>
</evidence>
<protein>
    <submittedName>
        <fullName evidence="1">Uncharacterized protein</fullName>
    </submittedName>
</protein>
<name>A0A974D310_XENLA</name>
<reference evidence="2" key="1">
    <citation type="journal article" date="2016" name="Nature">
        <title>Genome evolution in the allotetraploid frog Xenopus laevis.</title>
        <authorList>
            <person name="Session A.M."/>
            <person name="Uno Y."/>
            <person name="Kwon T."/>
            <person name="Chapman J.A."/>
            <person name="Toyoda A."/>
            <person name="Takahashi S."/>
            <person name="Fukui A."/>
            <person name="Hikosaka A."/>
            <person name="Suzuki A."/>
            <person name="Kondo M."/>
            <person name="van Heeringen S.J."/>
            <person name="Quigley I."/>
            <person name="Heinz S."/>
            <person name="Ogino H."/>
            <person name="Ochi H."/>
            <person name="Hellsten U."/>
            <person name="Lyons J.B."/>
            <person name="Simakov O."/>
            <person name="Putnam N."/>
            <person name="Stites J."/>
            <person name="Kuroki Y."/>
            <person name="Tanaka T."/>
            <person name="Michiue T."/>
            <person name="Watanabe M."/>
            <person name="Bogdanovic O."/>
            <person name="Lister R."/>
            <person name="Georgiou G."/>
            <person name="Paranjpe S.S."/>
            <person name="van Kruijsbergen I."/>
            <person name="Shu S."/>
            <person name="Carlson J."/>
            <person name="Kinoshita T."/>
            <person name="Ohta Y."/>
            <person name="Mawaribuchi S."/>
            <person name="Jenkins J."/>
            <person name="Grimwood J."/>
            <person name="Schmutz J."/>
            <person name="Mitros T."/>
            <person name="Mozaffari S.V."/>
            <person name="Suzuki Y."/>
            <person name="Haramoto Y."/>
            <person name="Yamamoto T.S."/>
            <person name="Takagi C."/>
            <person name="Heald R."/>
            <person name="Miller K."/>
            <person name="Haudenschild C."/>
            <person name="Kitzman J."/>
            <person name="Nakayama T."/>
            <person name="Izutsu Y."/>
            <person name="Robert J."/>
            <person name="Fortriede J."/>
            <person name="Burns K."/>
            <person name="Lotay V."/>
            <person name="Karimi K."/>
            <person name="Yasuoka Y."/>
            <person name="Dichmann D.S."/>
            <person name="Flajnik M.F."/>
            <person name="Houston D.W."/>
            <person name="Shendure J."/>
            <person name="DuPasquier L."/>
            <person name="Vize P.D."/>
            <person name="Zorn A.M."/>
            <person name="Ito M."/>
            <person name="Marcotte E.M."/>
            <person name="Wallingford J.B."/>
            <person name="Ito Y."/>
            <person name="Asashima M."/>
            <person name="Ueno N."/>
            <person name="Matsuda Y."/>
            <person name="Veenstra G.J."/>
            <person name="Fujiyama A."/>
            <person name="Harland R.M."/>
            <person name="Taira M."/>
            <person name="Rokhsar D.S."/>
        </authorList>
    </citation>
    <scope>NUCLEOTIDE SEQUENCE [LARGE SCALE GENOMIC DNA]</scope>
    <source>
        <strain evidence="2">J</strain>
    </source>
</reference>
<gene>
    <name evidence="1" type="ORF">XELAEV_18025984mg</name>
</gene>